<dbReference type="KEGG" id="more:E1B28_007950"/>
<feature type="compositionally biased region" description="Acidic residues" evidence="1">
    <location>
        <begin position="530"/>
        <end position="540"/>
    </location>
</feature>
<dbReference type="OrthoDB" id="3220614at2759"/>
<gene>
    <name evidence="2" type="ORF">E1B28_007950</name>
</gene>
<feature type="compositionally biased region" description="Basic residues" evidence="1">
    <location>
        <begin position="514"/>
        <end position="525"/>
    </location>
</feature>
<feature type="region of interest" description="Disordered" evidence="1">
    <location>
        <begin position="394"/>
        <end position="461"/>
    </location>
</feature>
<feature type="compositionally biased region" description="Polar residues" evidence="1">
    <location>
        <begin position="439"/>
        <end position="461"/>
    </location>
</feature>
<feature type="compositionally biased region" description="Basic and acidic residues" evidence="1">
    <location>
        <begin position="410"/>
        <end position="429"/>
    </location>
</feature>
<dbReference type="InterPro" id="IPR046521">
    <property type="entry name" value="DUF6698"/>
</dbReference>
<dbReference type="EMBL" id="CM032184">
    <property type="protein sequence ID" value="KAG7094350.1"/>
    <property type="molecule type" value="Genomic_DNA"/>
</dbReference>
<feature type="region of interest" description="Disordered" evidence="1">
    <location>
        <begin position="488"/>
        <end position="560"/>
    </location>
</feature>
<evidence type="ECO:0000256" key="1">
    <source>
        <dbReference type="SAM" id="MobiDB-lite"/>
    </source>
</evidence>
<feature type="compositionally biased region" description="Basic and acidic residues" evidence="1">
    <location>
        <begin position="20"/>
        <end position="44"/>
    </location>
</feature>
<proteinExistence type="predicted"/>
<reference evidence="2" key="1">
    <citation type="journal article" date="2021" name="Genome Biol. Evol.">
        <title>The assembled and annotated genome of the fairy-ring fungus Marasmius oreades.</title>
        <authorList>
            <person name="Hiltunen M."/>
            <person name="Ament-Velasquez S.L."/>
            <person name="Johannesson H."/>
        </authorList>
    </citation>
    <scope>NUCLEOTIDE SEQUENCE</scope>
    <source>
        <strain evidence="2">03SP1</strain>
    </source>
</reference>
<dbReference type="RefSeq" id="XP_043010820.1">
    <property type="nucleotide sequence ID" value="XM_043152734.1"/>
</dbReference>
<keyword evidence="3" id="KW-1185">Reference proteome</keyword>
<evidence type="ECO:0000313" key="2">
    <source>
        <dbReference type="EMBL" id="KAG7094350.1"/>
    </source>
</evidence>
<feature type="region of interest" description="Disordered" evidence="1">
    <location>
        <begin position="1"/>
        <end position="56"/>
    </location>
</feature>
<dbReference type="GeneID" id="66077026"/>
<evidence type="ECO:0000313" key="3">
    <source>
        <dbReference type="Proteomes" id="UP001049176"/>
    </source>
</evidence>
<comment type="caution">
    <text evidence="2">The sequence shown here is derived from an EMBL/GenBank/DDBJ whole genome shotgun (WGS) entry which is preliminary data.</text>
</comment>
<dbReference type="Pfam" id="PF20414">
    <property type="entry name" value="DUF6698"/>
    <property type="match status" value="1"/>
</dbReference>
<protein>
    <submittedName>
        <fullName evidence="2">Uncharacterized protein</fullName>
    </submittedName>
</protein>
<organism evidence="2 3">
    <name type="scientific">Marasmius oreades</name>
    <name type="common">fairy-ring Marasmius</name>
    <dbReference type="NCBI Taxonomy" id="181124"/>
    <lineage>
        <taxon>Eukaryota</taxon>
        <taxon>Fungi</taxon>
        <taxon>Dikarya</taxon>
        <taxon>Basidiomycota</taxon>
        <taxon>Agaricomycotina</taxon>
        <taxon>Agaricomycetes</taxon>
        <taxon>Agaricomycetidae</taxon>
        <taxon>Agaricales</taxon>
        <taxon>Marasmiineae</taxon>
        <taxon>Marasmiaceae</taxon>
        <taxon>Marasmius</taxon>
    </lineage>
</organism>
<feature type="compositionally biased region" description="Polar residues" evidence="1">
    <location>
        <begin position="1"/>
        <end position="13"/>
    </location>
</feature>
<accession>A0A9P7S306</accession>
<name>A0A9P7S306_9AGAR</name>
<sequence>MPYRSMRSNGNPHHQNHQCQDSRRQHHRDDRDEQPRRNSTRNDRSAQQNPKKRKGGPASIVELLHHHKSAKTKGLVVKKLGNRLDDYKDTARWIASSFDPNLGWIQILYTGIIESFELGNDSELSMGLPTDDSVKADCLEAFNILKKKIGEDILLRDMDRLLEDGMVDELAKLLDRSSSDERTQDTRDLKENALHYLQLALGIDSFNPPINPHATKSLTRGLNHPQIARVVIPAAMVAEFDADQKQFLEKVENGEIQYNEDDFGLCMYQDGIFDPTDIESGLFQSLFLVLCWKCIFLGKQAAANHGKKNMKGKGGTAAKHDLGRVTKRTIAYAVVQALHAIGSSNDWRVDDQGIPKTDVWDSVLDTFNGDPEFEEQCLKWWNTVGISGISLNSKQNKTERIKKSRIHPNSMREKMELQWQQKRLEREAAATDPAATATRVNVPSSCTVHPTPSNDTDPSQAANIEYPEERHIYETQIVAAGTQFRKTEVSRADAATDQEGSTTEPDSDEDPVIQKKRKSRSYRKKATVEVIEDGEEEASDNDNQPLLPPRLTGSRHHHQK</sequence>
<dbReference type="AlphaFoldDB" id="A0A9P7S306"/>
<dbReference type="Proteomes" id="UP001049176">
    <property type="component" value="Chromosome 4"/>
</dbReference>